<dbReference type="PANTHER" id="PTHR44757">
    <property type="entry name" value="DIGUANYLATE CYCLASE DGCP"/>
    <property type="match status" value="1"/>
</dbReference>
<keyword evidence="1" id="KW-0812">Transmembrane</keyword>
<dbReference type="NCBIfam" id="TIGR00254">
    <property type="entry name" value="GGDEF"/>
    <property type="match status" value="1"/>
</dbReference>
<feature type="transmembrane region" description="Helical" evidence="1">
    <location>
        <begin position="122"/>
        <end position="142"/>
    </location>
</feature>
<protein>
    <recommendedName>
        <fullName evidence="6">GGDEF-domain containing protein</fullName>
    </recommendedName>
</protein>
<evidence type="ECO:0000313" key="5">
    <source>
        <dbReference type="Proteomes" id="UP000603865"/>
    </source>
</evidence>
<comment type="caution">
    <text evidence="4">The sequence shown here is derived from an EMBL/GenBank/DDBJ whole genome shotgun (WGS) entry which is preliminary data.</text>
</comment>
<evidence type="ECO:0008006" key="6">
    <source>
        <dbReference type="Google" id="ProtNLM"/>
    </source>
</evidence>
<name>A0A918C1X5_9DEIO</name>
<dbReference type="Pfam" id="PF00563">
    <property type="entry name" value="EAL"/>
    <property type="match status" value="1"/>
</dbReference>
<gene>
    <name evidence="4" type="ORF">GCM10008957_14760</name>
</gene>
<keyword evidence="1" id="KW-0472">Membrane</keyword>
<dbReference type="PROSITE" id="PS50883">
    <property type="entry name" value="EAL"/>
    <property type="match status" value="1"/>
</dbReference>
<organism evidence="4 5">
    <name type="scientific">Deinococcus ruber</name>
    <dbReference type="NCBI Taxonomy" id="1848197"/>
    <lineage>
        <taxon>Bacteria</taxon>
        <taxon>Thermotogati</taxon>
        <taxon>Deinococcota</taxon>
        <taxon>Deinococci</taxon>
        <taxon>Deinococcales</taxon>
        <taxon>Deinococcaceae</taxon>
        <taxon>Deinococcus</taxon>
    </lineage>
</organism>
<dbReference type="PROSITE" id="PS50887">
    <property type="entry name" value="GGDEF"/>
    <property type="match status" value="1"/>
</dbReference>
<dbReference type="Pfam" id="PF00990">
    <property type="entry name" value="GGDEF"/>
    <property type="match status" value="1"/>
</dbReference>
<dbReference type="InterPro" id="IPR000160">
    <property type="entry name" value="GGDEF_dom"/>
</dbReference>
<keyword evidence="5" id="KW-1185">Reference proteome</keyword>
<keyword evidence="1" id="KW-1133">Transmembrane helix</keyword>
<evidence type="ECO:0000259" key="2">
    <source>
        <dbReference type="PROSITE" id="PS50883"/>
    </source>
</evidence>
<sequence length="758" mass="83202">MGLLLLSGVAHLLWTLLNQGGHPSQLIGDLIFLPAYLSAAALSWRRSASFQGKVAWGWRFFSFGLLSWSVGQLYFTVLDNFTTIAPYPSFADVGYFGLALCFAVGLWLVGDIGKGQRGDVRFTLDAVMISLATGVLYWNLILKASSHPFEFQPWIALAYPLADLILLMTAVLIALWSPHSPVARRFPMLGLGLLLFLVADAIYQTQAGTLRYSAAGMLNVLWTLGAVSLGCWAYFNRPSVSQDAVPDVPRWSELAEAILTLLPSFGFMVSLWLLMTTQGLFTHTSKAVQGAALCALLLISLGLIRQVLSLRMELGLRRKLQGQASLDTLTGVFNRRQITERLAGVIRKATQHGTSSAVLFIDLDRFKRINDAFGHRTGDEVLTEAARRIGRCIRDHDSIARMGGDEFVVILSRIRDAQEAGLVAQRILHAVSRPILLNDQSFALTASIGIAVSPDDGQVGEALVHHADLAMYQVKKGSRNGYQFYSQTLVVDVQPQLKIEAQLLGALERGEFQLHYQPLIELKSGRIHSLECLLRWVSPVLGAVSPATFIPLAEERGLIVELGSWVLRQAAEHVSTWRDAGHTQLCVSVNISPVQFEQPDFVALVESILGEYHLPGQALLLELTEGSLIKDLAASNVKLAQLRARGIRIGLDDFGTGFSSLSYLRQLQVDILKIDRSFISAMEGEGSAFVQMIVQLAQHLGLTTVAEGIETHSQRVVLTALNCEIGQGYLFCRPQPADAIPFLLRSHQHVRVPEPVGS</sequence>
<dbReference type="Gene3D" id="3.20.20.450">
    <property type="entry name" value="EAL domain"/>
    <property type="match status" value="1"/>
</dbReference>
<dbReference type="AlphaFoldDB" id="A0A918C1X5"/>
<dbReference type="CDD" id="cd01948">
    <property type="entry name" value="EAL"/>
    <property type="match status" value="1"/>
</dbReference>
<feature type="transmembrane region" description="Helical" evidence="1">
    <location>
        <begin position="154"/>
        <end position="176"/>
    </location>
</feature>
<dbReference type="SUPFAM" id="SSF141868">
    <property type="entry name" value="EAL domain-like"/>
    <property type="match status" value="1"/>
</dbReference>
<reference evidence="4" key="2">
    <citation type="submission" date="2020-09" db="EMBL/GenBank/DDBJ databases">
        <authorList>
            <person name="Sun Q."/>
            <person name="Ohkuma M."/>
        </authorList>
    </citation>
    <scope>NUCLEOTIDE SEQUENCE</scope>
    <source>
        <strain evidence="4">JCM 31311</strain>
    </source>
</reference>
<dbReference type="SMART" id="SM00267">
    <property type="entry name" value="GGDEF"/>
    <property type="match status" value="1"/>
</dbReference>
<dbReference type="CDD" id="cd01949">
    <property type="entry name" value="GGDEF"/>
    <property type="match status" value="1"/>
</dbReference>
<evidence type="ECO:0000313" key="4">
    <source>
        <dbReference type="EMBL" id="GGR02979.1"/>
    </source>
</evidence>
<dbReference type="Gene3D" id="3.30.70.270">
    <property type="match status" value="1"/>
</dbReference>
<dbReference type="InterPro" id="IPR029787">
    <property type="entry name" value="Nucleotide_cyclase"/>
</dbReference>
<dbReference type="PANTHER" id="PTHR44757:SF2">
    <property type="entry name" value="BIOFILM ARCHITECTURE MAINTENANCE PROTEIN MBAA"/>
    <property type="match status" value="1"/>
</dbReference>
<dbReference type="EMBL" id="BMQL01000006">
    <property type="protein sequence ID" value="GGR02979.1"/>
    <property type="molecule type" value="Genomic_DNA"/>
</dbReference>
<accession>A0A918C1X5</accession>
<dbReference type="FunFam" id="3.30.70.270:FF:000001">
    <property type="entry name" value="Diguanylate cyclase domain protein"/>
    <property type="match status" value="1"/>
</dbReference>
<dbReference type="InterPro" id="IPR052155">
    <property type="entry name" value="Biofilm_reg_signaling"/>
</dbReference>
<dbReference type="InterPro" id="IPR001633">
    <property type="entry name" value="EAL_dom"/>
</dbReference>
<feature type="domain" description="EAL" evidence="2">
    <location>
        <begin position="496"/>
        <end position="748"/>
    </location>
</feature>
<feature type="transmembrane region" description="Helical" evidence="1">
    <location>
        <begin position="25"/>
        <end position="44"/>
    </location>
</feature>
<dbReference type="RefSeq" id="WP_189088926.1">
    <property type="nucleotide sequence ID" value="NZ_BMQL01000006.1"/>
</dbReference>
<dbReference type="Proteomes" id="UP000603865">
    <property type="component" value="Unassembled WGS sequence"/>
</dbReference>
<evidence type="ECO:0000256" key="1">
    <source>
        <dbReference type="SAM" id="Phobius"/>
    </source>
</evidence>
<evidence type="ECO:0000259" key="3">
    <source>
        <dbReference type="PROSITE" id="PS50887"/>
    </source>
</evidence>
<feature type="transmembrane region" description="Helical" evidence="1">
    <location>
        <begin position="212"/>
        <end position="235"/>
    </location>
</feature>
<proteinExistence type="predicted"/>
<feature type="transmembrane region" description="Helical" evidence="1">
    <location>
        <begin position="287"/>
        <end position="308"/>
    </location>
</feature>
<dbReference type="SUPFAM" id="SSF55073">
    <property type="entry name" value="Nucleotide cyclase"/>
    <property type="match status" value="1"/>
</dbReference>
<feature type="domain" description="GGDEF" evidence="3">
    <location>
        <begin position="354"/>
        <end position="487"/>
    </location>
</feature>
<dbReference type="SMART" id="SM00052">
    <property type="entry name" value="EAL"/>
    <property type="match status" value="1"/>
</dbReference>
<feature type="transmembrane region" description="Helical" evidence="1">
    <location>
        <begin position="56"/>
        <end position="75"/>
    </location>
</feature>
<reference evidence="4" key="1">
    <citation type="journal article" date="2014" name="Int. J. Syst. Evol. Microbiol.">
        <title>Complete genome sequence of Corynebacterium casei LMG S-19264T (=DSM 44701T), isolated from a smear-ripened cheese.</title>
        <authorList>
            <consortium name="US DOE Joint Genome Institute (JGI-PGF)"/>
            <person name="Walter F."/>
            <person name="Albersmeier A."/>
            <person name="Kalinowski J."/>
            <person name="Ruckert C."/>
        </authorList>
    </citation>
    <scope>NUCLEOTIDE SEQUENCE</scope>
    <source>
        <strain evidence="4">JCM 31311</strain>
    </source>
</reference>
<feature type="transmembrane region" description="Helical" evidence="1">
    <location>
        <begin position="256"/>
        <end position="275"/>
    </location>
</feature>
<feature type="transmembrane region" description="Helical" evidence="1">
    <location>
        <begin position="87"/>
        <end position="110"/>
    </location>
</feature>
<dbReference type="InterPro" id="IPR043128">
    <property type="entry name" value="Rev_trsase/Diguanyl_cyclase"/>
</dbReference>
<dbReference type="InterPro" id="IPR035919">
    <property type="entry name" value="EAL_sf"/>
</dbReference>